<dbReference type="Gene3D" id="3.20.20.100">
    <property type="entry name" value="NADP-dependent oxidoreductase domain"/>
    <property type="match status" value="1"/>
</dbReference>
<dbReference type="Proteomes" id="UP000076234">
    <property type="component" value="Chromosome"/>
</dbReference>
<name>A0A142VUS2_9SPHN</name>
<reference evidence="2 3" key="2">
    <citation type="journal article" date="2016" name="Genome Announc.">
        <title>Complete Genome Sequence of Sphingopyxis terrae Strain 203-1 (NBRC 111660), a Polyethylene Glycol Degrader.</title>
        <authorList>
            <person name="Ohtsubo Y."/>
            <person name="Nonoyama S."/>
            <person name="Nagata Y."/>
            <person name="Numata M."/>
            <person name="Tsuchikane K."/>
            <person name="Hosoyama A."/>
            <person name="Yamazoe A."/>
            <person name="Tsuda M."/>
            <person name="Fujita N."/>
            <person name="Kawai F."/>
        </authorList>
    </citation>
    <scope>NUCLEOTIDE SEQUENCE [LARGE SCALE GENOMIC DNA]</scope>
    <source>
        <strain evidence="2 3">203-1</strain>
    </source>
</reference>
<dbReference type="GO" id="GO:0016491">
    <property type="term" value="F:oxidoreductase activity"/>
    <property type="evidence" value="ECO:0007669"/>
    <property type="project" value="InterPro"/>
</dbReference>
<dbReference type="InterPro" id="IPR023210">
    <property type="entry name" value="NADP_OxRdtase_dom"/>
</dbReference>
<evidence type="ECO:0000313" key="3">
    <source>
        <dbReference type="Proteomes" id="UP000076234"/>
    </source>
</evidence>
<dbReference type="PANTHER" id="PTHR43364:SF6">
    <property type="entry name" value="OXIDOREDUCTASE-RELATED"/>
    <property type="match status" value="1"/>
</dbReference>
<gene>
    <name evidence="2" type="ORF">AOA14_02900</name>
</gene>
<evidence type="ECO:0000313" key="2">
    <source>
        <dbReference type="EMBL" id="AMU93553.1"/>
    </source>
</evidence>
<dbReference type="EMBL" id="CP013342">
    <property type="protein sequence ID" value="AMU93553.1"/>
    <property type="molecule type" value="Genomic_DNA"/>
</dbReference>
<reference evidence="3" key="1">
    <citation type="submission" date="2015-11" db="EMBL/GenBank/DDBJ databases">
        <title>Complete genome sequence of a polyethylene glycol-degrading strain Sphingopyxis terrae strain 203-1 (NBRC 15098).</title>
        <authorList>
            <person name="Yoshiyuki O."/>
            <person name="Shouta N."/>
            <person name="Nagata Y."/>
            <person name="Numata M."/>
            <person name="Tsuchikane K."/>
            <person name="Hosoyama A."/>
            <person name="Yamazoe A."/>
            <person name="Tsuda M."/>
            <person name="Fujita N."/>
            <person name="Kawai F."/>
        </authorList>
    </citation>
    <scope>NUCLEOTIDE SEQUENCE [LARGE SCALE GENOMIC DNA]</scope>
    <source>
        <strain evidence="3">203-1</strain>
    </source>
</reference>
<dbReference type="Pfam" id="PF00248">
    <property type="entry name" value="Aldo_ket_red"/>
    <property type="match status" value="1"/>
</dbReference>
<dbReference type="InterPro" id="IPR050523">
    <property type="entry name" value="AKR_Detox_Biosynth"/>
</dbReference>
<dbReference type="InterPro" id="IPR036812">
    <property type="entry name" value="NAD(P)_OxRdtase_dom_sf"/>
</dbReference>
<dbReference type="GO" id="GO:0005829">
    <property type="term" value="C:cytosol"/>
    <property type="evidence" value="ECO:0007669"/>
    <property type="project" value="TreeGrafter"/>
</dbReference>
<proteinExistence type="predicted"/>
<dbReference type="PANTHER" id="PTHR43364">
    <property type="entry name" value="NADH-SPECIFIC METHYLGLYOXAL REDUCTASE-RELATED"/>
    <property type="match status" value="1"/>
</dbReference>
<protein>
    <submittedName>
        <fullName evidence="2">Alcohol dehydrogenase</fullName>
    </submittedName>
</protein>
<accession>A0A142VUS2</accession>
<evidence type="ECO:0000259" key="1">
    <source>
        <dbReference type="Pfam" id="PF00248"/>
    </source>
</evidence>
<dbReference type="InterPro" id="IPR020471">
    <property type="entry name" value="AKR"/>
</dbReference>
<dbReference type="CDD" id="cd19081">
    <property type="entry name" value="AKR_AKR9C1"/>
    <property type="match status" value="1"/>
</dbReference>
<sequence>MTQRPLGQSGLSVRPFVLGGNVFGMTADRAASFAILDRFVERGGGMIDTADVYSAWVPGHKGGESESMMGAWLKDSGARDHVLIATKVGMMPGGLKPDRIREAVKGSLDRLGVDTIDLYFAHKDDPDVPLDEVLGAFGELVDAGTVRAIGASNYSAERLAEALRVADAGGLPRFTAMQPELNLLDRDQYEGALQQLCIAEGLGVVTYFSLASGYLSGKYRSAEDLGKSPRGARAKAYLEGKGPAVLAAMDAIAAETGATLSQIALAWVAAQPGVTAPIASATSVAQLDEIMDSETVTLTDLQLAALNEAGRGTA</sequence>
<feature type="domain" description="NADP-dependent oxidoreductase" evidence="1">
    <location>
        <begin position="17"/>
        <end position="309"/>
    </location>
</feature>
<dbReference type="AlphaFoldDB" id="A0A142VUS2"/>
<dbReference type="STRING" id="1219058.AOA14_02900"/>
<dbReference type="SUPFAM" id="SSF51430">
    <property type="entry name" value="NAD(P)-linked oxidoreductase"/>
    <property type="match status" value="1"/>
</dbReference>
<dbReference type="KEGG" id="ster:AOA14_02900"/>
<dbReference type="PRINTS" id="PR00069">
    <property type="entry name" value="ALDKETRDTASE"/>
</dbReference>
<organism evidence="2 3">
    <name type="scientific">Sphingopyxis terrae subsp. terrae NBRC 15098</name>
    <dbReference type="NCBI Taxonomy" id="1219058"/>
    <lineage>
        <taxon>Bacteria</taxon>
        <taxon>Pseudomonadati</taxon>
        <taxon>Pseudomonadota</taxon>
        <taxon>Alphaproteobacteria</taxon>
        <taxon>Sphingomonadales</taxon>
        <taxon>Sphingomonadaceae</taxon>
        <taxon>Sphingopyxis</taxon>
    </lineage>
</organism>
<dbReference type="RefSeq" id="WP_062900687.1">
    <property type="nucleotide sequence ID" value="NZ_CP013342.1"/>
</dbReference>